<accession>A0A6J5C1D1</accession>
<evidence type="ECO:0008006" key="3">
    <source>
        <dbReference type="Google" id="ProtNLM"/>
    </source>
</evidence>
<protein>
    <recommendedName>
        <fullName evidence="3">Fis family transcriptional regulator</fullName>
    </recommendedName>
</protein>
<evidence type="ECO:0000313" key="2">
    <source>
        <dbReference type="Proteomes" id="UP000494249"/>
    </source>
</evidence>
<proteinExistence type="predicted"/>
<dbReference type="Proteomes" id="UP000494249">
    <property type="component" value="Unassembled WGS sequence"/>
</dbReference>
<name>A0A6J5C1D1_9BURK</name>
<dbReference type="AlphaFoldDB" id="A0A6J5C1D1"/>
<organism evidence="1 2">
    <name type="scientific">Paraburkholderia phenoliruptrix</name>
    <dbReference type="NCBI Taxonomy" id="252970"/>
    <lineage>
        <taxon>Bacteria</taxon>
        <taxon>Pseudomonadati</taxon>
        <taxon>Pseudomonadota</taxon>
        <taxon>Betaproteobacteria</taxon>
        <taxon>Burkholderiales</taxon>
        <taxon>Burkholderiaceae</taxon>
        <taxon>Paraburkholderia</taxon>
    </lineage>
</organism>
<dbReference type="RefSeq" id="WP_051224460.1">
    <property type="nucleotide sequence ID" value="NZ_CADFGL010000029.1"/>
</dbReference>
<gene>
    <name evidence="1" type="ORF">LMG22037_04989</name>
</gene>
<sequence length="135" mass="15060">MLLPLPAATVRAAALENHLALVAMRTGNGSVDQMSCLLKVAYLSWFLLEKPVDREQHIHLLHASETALQQCGLRAQSGQPWSLRQEEIADLESLLALHDRQLHSVCAHQYQAAWARLQHFVSSDAQSPLPARRPL</sequence>
<reference evidence="1 2" key="1">
    <citation type="submission" date="2020-04" db="EMBL/GenBank/DDBJ databases">
        <authorList>
            <person name="De Canck E."/>
        </authorList>
    </citation>
    <scope>NUCLEOTIDE SEQUENCE [LARGE SCALE GENOMIC DNA]</scope>
    <source>
        <strain evidence="1 2">LMG 22037</strain>
    </source>
</reference>
<evidence type="ECO:0000313" key="1">
    <source>
        <dbReference type="EMBL" id="CAB3723717.1"/>
    </source>
</evidence>
<dbReference type="EMBL" id="CADIKB010000032">
    <property type="protein sequence ID" value="CAB3723717.1"/>
    <property type="molecule type" value="Genomic_DNA"/>
</dbReference>